<dbReference type="Proteomes" id="UP000015104">
    <property type="component" value="Unassembled WGS sequence"/>
</dbReference>
<evidence type="ECO:0000259" key="1">
    <source>
        <dbReference type="Pfam" id="PF07859"/>
    </source>
</evidence>
<dbReference type="InterPro" id="IPR029058">
    <property type="entry name" value="AB_hydrolase_fold"/>
</dbReference>
<dbReference type="EnsemblMetazoa" id="tetur02g12330.1">
    <property type="protein sequence ID" value="tetur02g12330.1"/>
    <property type="gene ID" value="tetur02g12330"/>
</dbReference>
<name>T1JXL0_TETUR</name>
<dbReference type="AlphaFoldDB" id="T1JXL0"/>
<proteinExistence type="predicted"/>
<dbReference type="InterPro" id="IPR013094">
    <property type="entry name" value="AB_hydrolase_3"/>
</dbReference>
<sequence>MDQMDALVVQLKLSDQTKGLENLINSLEKLSRLCKTLIHLGPRYDWKDLPYNGYRSIVKLCNLFTTNVIKPSLKSNKINRESLVGVVNLLIAMSERAIIFSKETQNPPEKTMQNIASELFLGTKQHFADIESHLEHYWGYHAFFWMTPSSRWVPYLFSLSTALIHKLPKSLLASISNEEYGTLLTYATWKATPFFPMNVSNYVNNCFSRAYSSLLCIVNGVDFQQLLVPRQSRWIVPDDGSRITKPFSESVDNSFHENLSNIDKEKNPVLCYLMKSKSLIPSGDVILHAQGGGFIIDARLFHESYLRDWVQKLDGAVIVNVIYSRFVRYPCALQEFIDVYFWLTKGGEDVIKTLGFKPRRIICLGDSAGFFLLLTMCCAVRDIQLISPSEISLYPEALMAQEFCSTLNALISTITMRTMALRHHHRPEGKSWHDCDPDEFHSRTNKIASRIPLPYISPLLSYDLDAINDLKLSLISTEFDPCLDLCIELAKQWKGKLSFDVIENMAHGFYGYYSLSNECYKATEFCFKRLKDVCS</sequence>
<keyword evidence="3" id="KW-1185">Reference proteome</keyword>
<evidence type="ECO:0000313" key="2">
    <source>
        <dbReference type="EnsemblMetazoa" id="tetur02g12330.1"/>
    </source>
</evidence>
<dbReference type="SUPFAM" id="SSF53474">
    <property type="entry name" value="alpha/beta-Hydrolases"/>
    <property type="match status" value="1"/>
</dbReference>
<dbReference type="PANTHER" id="PTHR23025:SF3">
    <property type="entry name" value="HORMONE-SENSITIVE LIPASE"/>
    <property type="match status" value="1"/>
</dbReference>
<dbReference type="GO" id="GO:0004771">
    <property type="term" value="F:sterol ester esterase activity"/>
    <property type="evidence" value="ECO:0007669"/>
    <property type="project" value="TreeGrafter"/>
</dbReference>
<organism evidence="2 3">
    <name type="scientific">Tetranychus urticae</name>
    <name type="common">Two-spotted spider mite</name>
    <dbReference type="NCBI Taxonomy" id="32264"/>
    <lineage>
        <taxon>Eukaryota</taxon>
        <taxon>Metazoa</taxon>
        <taxon>Ecdysozoa</taxon>
        <taxon>Arthropoda</taxon>
        <taxon>Chelicerata</taxon>
        <taxon>Arachnida</taxon>
        <taxon>Acari</taxon>
        <taxon>Acariformes</taxon>
        <taxon>Trombidiformes</taxon>
        <taxon>Prostigmata</taxon>
        <taxon>Eleutherengona</taxon>
        <taxon>Raphignathae</taxon>
        <taxon>Tetranychoidea</taxon>
        <taxon>Tetranychidae</taxon>
        <taxon>Tetranychus</taxon>
    </lineage>
</organism>
<dbReference type="Gene3D" id="3.40.50.1820">
    <property type="entry name" value="alpha/beta hydrolase"/>
    <property type="match status" value="1"/>
</dbReference>
<dbReference type="GO" id="GO:0005829">
    <property type="term" value="C:cytosol"/>
    <property type="evidence" value="ECO:0007669"/>
    <property type="project" value="TreeGrafter"/>
</dbReference>
<reference evidence="3" key="1">
    <citation type="submission" date="2011-08" db="EMBL/GenBank/DDBJ databases">
        <authorList>
            <person name="Rombauts S."/>
        </authorList>
    </citation>
    <scope>NUCLEOTIDE SEQUENCE</scope>
    <source>
        <strain evidence="3">London</strain>
    </source>
</reference>
<accession>T1JXL0</accession>
<evidence type="ECO:0000313" key="3">
    <source>
        <dbReference type="Proteomes" id="UP000015104"/>
    </source>
</evidence>
<dbReference type="GO" id="GO:0004806">
    <property type="term" value="F:triacylglycerol lipase activity"/>
    <property type="evidence" value="ECO:0007669"/>
    <property type="project" value="TreeGrafter"/>
</dbReference>
<dbReference type="HOGENOM" id="CLU_509358_0_0_1"/>
<dbReference type="Pfam" id="PF07859">
    <property type="entry name" value="Abhydrolase_3"/>
    <property type="match status" value="1"/>
</dbReference>
<dbReference type="GO" id="GO:0019433">
    <property type="term" value="P:triglyceride catabolic process"/>
    <property type="evidence" value="ECO:0007669"/>
    <property type="project" value="TreeGrafter"/>
</dbReference>
<reference evidence="2" key="2">
    <citation type="submission" date="2015-06" db="UniProtKB">
        <authorList>
            <consortium name="EnsemblMetazoa"/>
        </authorList>
    </citation>
    <scope>IDENTIFICATION</scope>
</reference>
<feature type="domain" description="Alpha/beta hydrolase fold-3" evidence="1">
    <location>
        <begin position="287"/>
        <end position="510"/>
    </location>
</feature>
<dbReference type="STRING" id="32264.T1JXL0"/>
<dbReference type="PANTHER" id="PTHR23025">
    <property type="entry name" value="TRIACYLGLYCEROL LIPASE"/>
    <property type="match status" value="1"/>
</dbReference>
<protein>
    <recommendedName>
        <fullName evidence="1">Alpha/beta hydrolase fold-3 domain-containing protein</fullName>
    </recommendedName>
</protein>
<dbReference type="EMBL" id="CAEY01000829">
    <property type="status" value="NOT_ANNOTATED_CDS"/>
    <property type="molecule type" value="Genomic_DNA"/>
</dbReference>
<dbReference type="eggNOG" id="KOG4388">
    <property type="taxonomic scope" value="Eukaryota"/>
</dbReference>